<gene>
    <name evidence="4" type="ORF">MUK42_04894</name>
</gene>
<accession>A0A9E7IHD4</accession>
<dbReference type="InterPro" id="IPR054708">
    <property type="entry name" value="MTPAP-like_central"/>
</dbReference>
<evidence type="ECO:0000259" key="3">
    <source>
        <dbReference type="Pfam" id="PF26180"/>
    </source>
</evidence>
<reference evidence="4" key="1">
    <citation type="submission" date="2022-05" db="EMBL/GenBank/DDBJ databases">
        <title>The Musa troglodytarum L. genome provides insights into the mechanism of non-climacteric behaviour and enrichment of carotenoids.</title>
        <authorList>
            <person name="Wang J."/>
        </authorList>
    </citation>
    <scope>NUCLEOTIDE SEQUENCE</scope>
    <source>
        <tissue evidence="4">Leaf</tissue>
    </source>
</reference>
<evidence type="ECO:0000256" key="1">
    <source>
        <dbReference type="SAM" id="MobiDB-lite"/>
    </source>
</evidence>
<keyword evidence="5" id="KW-1185">Reference proteome</keyword>
<feature type="region of interest" description="Disordered" evidence="1">
    <location>
        <begin position="1302"/>
        <end position="1342"/>
    </location>
</feature>
<dbReference type="Proteomes" id="UP001055439">
    <property type="component" value="Chromosome 9"/>
</dbReference>
<feature type="compositionally biased region" description="Basic and acidic residues" evidence="1">
    <location>
        <begin position="723"/>
        <end position="735"/>
    </location>
</feature>
<dbReference type="Pfam" id="PF26180">
    <property type="entry name" value="PAP-OAS1"/>
    <property type="match status" value="1"/>
</dbReference>
<feature type="region of interest" description="Disordered" evidence="1">
    <location>
        <begin position="718"/>
        <end position="748"/>
    </location>
</feature>
<dbReference type="OrthoDB" id="273917at2759"/>
<feature type="compositionally biased region" description="Polar residues" evidence="1">
    <location>
        <begin position="575"/>
        <end position="598"/>
    </location>
</feature>
<dbReference type="SUPFAM" id="SSF81631">
    <property type="entry name" value="PAP/OAS1 substrate-binding domain"/>
    <property type="match status" value="1"/>
</dbReference>
<evidence type="ECO:0000313" key="5">
    <source>
        <dbReference type="Proteomes" id="UP001055439"/>
    </source>
</evidence>
<dbReference type="EMBL" id="CP097511">
    <property type="protein sequence ID" value="URE48339.1"/>
    <property type="molecule type" value="Genomic_DNA"/>
</dbReference>
<feature type="region of interest" description="Disordered" evidence="1">
    <location>
        <begin position="559"/>
        <end position="601"/>
    </location>
</feature>
<dbReference type="InterPro" id="IPR058920">
    <property type="entry name" value="PAP-OAS1-bd-rel"/>
</dbReference>
<feature type="region of interest" description="Disordered" evidence="1">
    <location>
        <begin position="760"/>
        <end position="881"/>
    </location>
</feature>
<feature type="domain" description="Poly(A) RNA polymerase mitochondrial-like central palm" evidence="2">
    <location>
        <begin position="40"/>
        <end position="163"/>
    </location>
</feature>
<dbReference type="SUPFAM" id="SSF81301">
    <property type="entry name" value="Nucleotidyltransferase"/>
    <property type="match status" value="1"/>
</dbReference>
<feature type="region of interest" description="Disordered" evidence="1">
    <location>
        <begin position="474"/>
        <end position="498"/>
    </location>
</feature>
<dbReference type="Gene3D" id="3.30.460.10">
    <property type="entry name" value="Beta Polymerase, domain 2"/>
    <property type="match status" value="1"/>
</dbReference>
<dbReference type="Gene3D" id="1.10.1410.10">
    <property type="match status" value="1"/>
</dbReference>
<feature type="compositionally biased region" description="Polar residues" evidence="1">
    <location>
        <begin position="1003"/>
        <end position="1046"/>
    </location>
</feature>
<evidence type="ECO:0000259" key="2">
    <source>
        <dbReference type="Pfam" id="PF22600"/>
    </source>
</evidence>
<feature type="compositionally biased region" description="Basic and acidic residues" evidence="1">
    <location>
        <begin position="784"/>
        <end position="796"/>
    </location>
</feature>
<dbReference type="Pfam" id="PF22600">
    <property type="entry name" value="MTPAP-like_central"/>
    <property type="match status" value="1"/>
</dbReference>
<protein>
    <submittedName>
        <fullName evidence="4">Nucleotidyltransferase domain</fullName>
    </submittedName>
</protein>
<dbReference type="CDD" id="cd05402">
    <property type="entry name" value="NT_PAP_TUTase"/>
    <property type="match status" value="1"/>
</dbReference>
<feature type="compositionally biased region" description="Polar residues" evidence="1">
    <location>
        <begin position="763"/>
        <end position="775"/>
    </location>
</feature>
<dbReference type="FunFam" id="1.10.1410.10:FF:000013">
    <property type="entry name" value="PAP/OAS1 substrate-binding domain superfamily"/>
    <property type="match status" value="1"/>
</dbReference>
<feature type="region of interest" description="Disordered" evidence="1">
    <location>
        <begin position="1188"/>
        <end position="1209"/>
    </location>
</feature>
<feature type="region of interest" description="Disordered" evidence="1">
    <location>
        <begin position="1137"/>
        <end position="1174"/>
    </location>
</feature>
<evidence type="ECO:0000313" key="4">
    <source>
        <dbReference type="EMBL" id="URE48339.1"/>
    </source>
</evidence>
<feature type="compositionally biased region" description="Polar residues" evidence="1">
    <location>
        <begin position="1332"/>
        <end position="1342"/>
    </location>
</feature>
<dbReference type="InterPro" id="IPR058921">
    <property type="entry name" value="PAP/OAS1-rel"/>
</dbReference>
<feature type="region of interest" description="Disordered" evidence="1">
    <location>
        <begin position="987"/>
        <end position="1046"/>
    </location>
</feature>
<feature type="domain" description="PAP/OAS1 substrate-binding-related" evidence="3">
    <location>
        <begin position="176"/>
        <end position="368"/>
    </location>
</feature>
<organism evidence="4 5">
    <name type="scientific">Musa troglodytarum</name>
    <name type="common">fe'i banana</name>
    <dbReference type="NCBI Taxonomy" id="320322"/>
    <lineage>
        <taxon>Eukaryota</taxon>
        <taxon>Viridiplantae</taxon>
        <taxon>Streptophyta</taxon>
        <taxon>Embryophyta</taxon>
        <taxon>Tracheophyta</taxon>
        <taxon>Spermatophyta</taxon>
        <taxon>Magnoliopsida</taxon>
        <taxon>Liliopsida</taxon>
        <taxon>Zingiberales</taxon>
        <taxon>Musaceae</taxon>
        <taxon>Musa</taxon>
    </lineage>
</organism>
<proteinExistence type="predicted"/>
<sequence length="1342" mass="148638">MGDHGSWEQPSCLPPNGLLPEETAKVTQVLDADIWFKAEEQTAELIGRIQPNQSSEERRNAVAIYVQRLIINCLSCRVFTFGSVPLKTYLPDGDIDLTAFSDNENLKDTWATAVCGVLENEEKSENAEFRVKEVKYIQAEVKLIKCLVENIVVDISFNQVGGLCTLCFLEEMDKVINQNHLFKRSIILIKAWCYYESRILGAHHGLISTYALETLVLYIFHVFNNSFAGPLEVLYRFLEFFSNFDWDNYCISLWGPVPISSLPDMTAEPPRKDNGKLLFSKGFLDNRTALYSVTPGGQENHNQPFVSKHFNVVDPLRTNNNLGRSVSKGNFFRIRSAFAFGAKRLARLIECPKDDIIAEVNQFFMNTWKRHGSGDRPDVLSLDLRNLPPLKTVPVEESNNSKCTTSVEKKFENGVLQVIKEHLADTGHGFHNSTSEMVGNDQNVYRSNKVSVLSHVENQINNEKQTNLRFTDQLERSHSSGGSDRSNKNQKMFKPNCSAYDRKEQGRFQFARTRSSPELTETSFDLSQGSHGRAIETAKFQNPAKFDSGIRRWNLGSEVMGSHSSKSSLDDYKSTRQTSSQKNVDVASDANSVSNSHQGDFGFTNLGEELASASETLEMQQEEQDLVNMMGSSNIHGLDGLVQFPMHLAPLHLPLTFPTPMGYFKRNLAGAIPSNISFIGPPWGPNMPFAQSLVSFPLSHSNFKDVNESFNDGFSVMQLNTEDNDHGNLHEDDVVSSRGLNPGDSGTQILHLDDKQQKLEGGLTSSHGARSTRSGSLPRGQNKLGRESRNLTREDYNGSFLAKTSRGGDIHSNFRSSNSRFSLSQASSSRNKPASENSRDRSAANISKPARDKWGRKPASPSVSASYHGKENSGLQFEGSSDNVSLKLDENTSGWISLSAMGNDTSEKTVESKSLASSHARSEHLPGYESAQFQSDPFIPFSPVLVGTSQQRGVDYSKILPMAFVATGPPVPYLVFPFGNFTSNTGNPDGYARQFDKEEESDQFPSSSSCENIDSVESLSQSEALMSPTVSRDSGPESSAETSSDILNSDLNGHWQNLVYGRFCQNHYQEPFVYSSPVVGPPIYPISHFPWDGSGRPLSSNLNYAQIMGHGPRLVPVIPLQPGHDQASGVFQHHADEAPRYRGGTGTYLPNPKVPFRDRQSSSRIQRGNRNYDRNDLVDREANWVTSKPRDFDRSHGRNQAERPSMRPDRLAALKNQEVKKWESNMHEPLASYHGHGDSFPSANSSHNLGMYPQTAFSSVAVSPSDPTVPPVVLMCPYDQGAGYGLPAEALEFGSLRPVHLSSGNGAPRAGDRITEGGPYDRSYSSFHRGGSRSSPDQPSSP</sequence>
<name>A0A9E7IHD4_9LILI</name>
<dbReference type="PANTHER" id="PTHR45979">
    <property type="entry name" value="PAP/OAS1 SUBSTRATE-BINDING DOMAIN SUPERFAMILY"/>
    <property type="match status" value="1"/>
</dbReference>
<feature type="compositionally biased region" description="Low complexity" evidence="1">
    <location>
        <begin position="813"/>
        <end position="831"/>
    </location>
</feature>
<dbReference type="InterPro" id="IPR043519">
    <property type="entry name" value="NT_sf"/>
</dbReference>
<dbReference type="PANTHER" id="PTHR45979:SF30">
    <property type="entry name" value="NUCLEOTIDYLTRANSFERASE"/>
    <property type="match status" value="1"/>
</dbReference>